<accession>A0A975DDL2</accession>
<dbReference type="Proteomes" id="UP000682739">
    <property type="component" value="Chromosome"/>
</dbReference>
<gene>
    <name evidence="2" type="ORF">J1N51_13410</name>
</gene>
<dbReference type="EMBL" id="CP072110">
    <property type="protein sequence ID" value="QTH63700.1"/>
    <property type="molecule type" value="Genomic_DNA"/>
</dbReference>
<organism evidence="2 3">
    <name type="scientific">Psychrosphaera ytuae</name>
    <dbReference type="NCBI Taxonomy" id="2820710"/>
    <lineage>
        <taxon>Bacteria</taxon>
        <taxon>Pseudomonadati</taxon>
        <taxon>Pseudomonadota</taxon>
        <taxon>Gammaproteobacteria</taxon>
        <taxon>Alteromonadales</taxon>
        <taxon>Pseudoalteromonadaceae</taxon>
        <taxon>Psychrosphaera</taxon>
    </lineage>
</organism>
<dbReference type="KEGG" id="psym:J1N51_13410"/>
<dbReference type="InterPro" id="IPR002881">
    <property type="entry name" value="DUF58"/>
</dbReference>
<reference evidence="2" key="1">
    <citation type="submission" date="2021-03" db="EMBL/GenBank/DDBJ databases">
        <title>Description of Psychrosphaera ytuae sp. nov. isolated from deep sea sediment of South China Sea.</title>
        <authorList>
            <person name="Zhang J."/>
            <person name="Xu X.-D."/>
        </authorList>
    </citation>
    <scope>NUCLEOTIDE SEQUENCE</scope>
    <source>
        <strain evidence="2">MTZ26</strain>
    </source>
</reference>
<protein>
    <submittedName>
        <fullName evidence="2">DUF58 domain-containing protein</fullName>
    </submittedName>
</protein>
<feature type="domain" description="DUF58" evidence="1">
    <location>
        <begin position="63"/>
        <end position="254"/>
    </location>
</feature>
<dbReference type="AlphaFoldDB" id="A0A975DDL2"/>
<name>A0A975DDL2_9GAMM</name>
<dbReference type="RefSeq" id="WP_208831755.1">
    <property type="nucleotide sequence ID" value="NZ_CP072110.1"/>
</dbReference>
<dbReference type="PANTHER" id="PTHR33608">
    <property type="entry name" value="BLL2464 PROTEIN"/>
    <property type="match status" value="1"/>
</dbReference>
<evidence type="ECO:0000313" key="2">
    <source>
        <dbReference type="EMBL" id="QTH63700.1"/>
    </source>
</evidence>
<sequence>MHNQVNLWLQEANTNGTQCQLDELLKYQGFTHLLNTKPSARIKHHLSGQYLAKTKGRGMEFDEARHYQPGDDVRAIDWRVTARTGKTHTKVFKEEKDRPIFILCDLLPSMKFGSQFVYKSVQASHLAALVAWRAKQQGDKVGGLVLTDSQLLEAKPRARQKALLHWLNNLVEGNEQLATNEGNLNEQQACAKFENACSHLRRVAHPGSLIYIISDFLHVNEQARQHLFQLQKHCEINACWVYDPIEQSLPNVVSDDLTVTDGIHHKRLNSLQQITAYNKTAQQFFEQQKSAIQQLNIKWLPVSAGLPLQQQL</sequence>
<evidence type="ECO:0000313" key="3">
    <source>
        <dbReference type="Proteomes" id="UP000682739"/>
    </source>
</evidence>
<dbReference type="PANTHER" id="PTHR33608:SF12">
    <property type="entry name" value="DUF58 DOMAIN-CONTAINING PROTEIN"/>
    <property type="match status" value="1"/>
</dbReference>
<dbReference type="Pfam" id="PF01882">
    <property type="entry name" value="DUF58"/>
    <property type="match status" value="1"/>
</dbReference>
<keyword evidence="3" id="KW-1185">Reference proteome</keyword>
<evidence type="ECO:0000259" key="1">
    <source>
        <dbReference type="Pfam" id="PF01882"/>
    </source>
</evidence>
<proteinExistence type="predicted"/>